<dbReference type="InterPro" id="IPR029150">
    <property type="entry name" value="dCache_3"/>
</dbReference>
<dbReference type="SUPFAM" id="SSF141868">
    <property type="entry name" value="EAL domain-like"/>
    <property type="match status" value="1"/>
</dbReference>
<feature type="domain" description="EAL" evidence="5">
    <location>
        <begin position="516"/>
        <end position="771"/>
    </location>
</feature>
<name>A0A7X0JYF2_9GAMM</name>
<dbReference type="RefSeq" id="WP_166843263.1">
    <property type="nucleotide sequence ID" value="NZ_JAAONY010000004.1"/>
</dbReference>
<dbReference type="CDD" id="cd06225">
    <property type="entry name" value="HAMP"/>
    <property type="match status" value="1"/>
</dbReference>
<dbReference type="Gene3D" id="3.30.70.270">
    <property type="match status" value="1"/>
</dbReference>
<dbReference type="InterPro" id="IPR001633">
    <property type="entry name" value="EAL_dom"/>
</dbReference>
<keyword evidence="2" id="KW-0973">c-di-GMP</keyword>
<comment type="caution">
    <text evidence="8">The sequence shown here is derived from an EMBL/GenBank/DDBJ whole genome shotgun (WGS) entry which is preliminary data.</text>
</comment>
<keyword evidence="4" id="KW-1133">Transmembrane helix</keyword>
<dbReference type="NCBIfam" id="TIGR00254">
    <property type="entry name" value="GGDEF"/>
    <property type="match status" value="1"/>
</dbReference>
<evidence type="ECO:0000256" key="4">
    <source>
        <dbReference type="SAM" id="Phobius"/>
    </source>
</evidence>
<dbReference type="GO" id="GO:0071111">
    <property type="term" value="F:cyclic-guanylate-specific phosphodiesterase activity"/>
    <property type="evidence" value="ECO:0007669"/>
    <property type="project" value="UniProtKB-EC"/>
</dbReference>
<evidence type="ECO:0000256" key="1">
    <source>
        <dbReference type="ARBA" id="ARBA00012282"/>
    </source>
</evidence>
<dbReference type="EC" id="3.1.4.52" evidence="1"/>
<dbReference type="GO" id="GO:0016020">
    <property type="term" value="C:membrane"/>
    <property type="evidence" value="ECO:0007669"/>
    <property type="project" value="InterPro"/>
</dbReference>
<dbReference type="SMART" id="SM00267">
    <property type="entry name" value="GGDEF"/>
    <property type="match status" value="1"/>
</dbReference>
<dbReference type="PROSITE" id="PS50883">
    <property type="entry name" value="EAL"/>
    <property type="match status" value="1"/>
</dbReference>
<evidence type="ECO:0000256" key="2">
    <source>
        <dbReference type="ARBA" id="ARBA00022636"/>
    </source>
</evidence>
<feature type="domain" description="GGDEF" evidence="7">
    <location>
        <begin position="377"/>
        <end position="506"/>
    </location>
</feature>
<evidence type="ECO:0000259" key="5">
    <source>
        <dbReference type="PROSITE" id="PS50883"/>
    </source>
</evidence>
<gene>
    <name evidence="8" type="ORF">HNR48_004050</name>
</gene>
<evidence type="ECO:0000313" key="9">
    <source>
        <dbReference type="Proteomes" id="UP000528457"/>
    </source>
</evidence>
<dbReference type="InterPro" id="IPR050706">
    <property type="entry name" value="Cyclic-di-GMP_PDE-like"/>
</dbReference>
<evidence type="ECO:0000256" key="3">
    <source>
        <dbReference type="SAM" id="MobiDB-lite"/>
    </source>
</evidence>
<dbReference type="Pfam" id="PF14827">
    <property type="entry name" value="dCache_3"/>
    <property type="match status" value="1"/>
</dbReference>
<proteinExistence type="predicted"/>
<feature type="domain" description="HAMP" evidence="6">
    <location>
        <begin position="289"/>
        <end position="341"/>
    </location>
</feature>
<evidence type="ECO:0000259" key="6">
    <source>
        <dbReference type="PROSITE" id="PS50885"/>
    </source>
</evidence>
<dbReference type="AlphaFoldDB" id="A0A7X0JYF2"/>
<dbReference type="InterPro" id="IPR000160">
    <property type="entry name" value="GGDEF_dom"/>
</dbReference>
<dbReference type="PANTHER" id="PTHR33121:SF71">
    <property type="entry name" value="OXYGEN SENSOR PROTEIN DOSP"/>
    <property type="match status" value="1"/>
</dbReference>
<dbReference type="PROSITE" id="PS50887">
    <property type="entry name" value="GGDEF"/>
    <property type="match status" value="1"/>
</dbReference>
<evidence type="ECO:0000313" key="8">
    <source>
        <dbReference type="EMBL" id="MBB6523736.1"/>
    </source>
</evidence>
<reference evidence="8 9" key="1">
    <citation type="submission" date="2020-08" db="EMBL/GenBank/DDBJ databases">
        <title>Genomic Encyclopedia of Type Strains, Phase IV (KMG-IV): sequencing the most valuable type-strain genomes for metagenomic binning, comparative biology and taxonomic classification.</title>
        <authorList>
            <person name="Goeker M."/>
        </authorList>
    </citation>
    <scope>NUCLEOTIDE SEQUENCE [LARGE SCALE GENOMIC DNA]</scope>
    <source>
        <strain evidence="8 9">DSM 22368</strain>
    </source>
</reference>
<sequence length="803" mass="90389">MKLHSRIFALLATILLGLGLSSMLFLYQSASQKVEQDASDKLLVAQKTFFDVLDNQHHLLNTSVETVVKDWGLRQSIGQRDYSTLESVLQNHSNRVGADVALFVDNEGVLAVSTIHQEKGLPQQILELVNRSQQITFQTITEINQRHYQLVLTEVKAPIRVGWLGMGFEIDDQMANRYSEISGVNISFVLPHSHSLQFIASSLPEERMKSMPPTPPSLTDKPWVITQGEWEDLALYRPFDEHSQSGLAILFQQSLNEPREKFSQWWLSLLSIFGLISLLALIFGYVFSRGISKPLNQLLHVIDDVSKGDYNTPIRIYRRDEIGRLAKAFSRMQRAVSEREEHITYQASHDSLTGLLNRKGLIACIDHTIKNLDSSQEVAVLANFRLNHFQDIVDALGYSWGDKLIHLVTERLGAKLENHMLAHLNLDEFVLLGKTNDIMGAREINEQIHQALQDPFCVSGIELSLKISVGIVIYPFSALDAEGLLRRAGVALNEACGSQKATVTYDPKHDEYSLRKLTLMAELPKAISENQVCLHYQPKLRHHEGKTQVEGVECLVRWQHPELGFVPPDDFIGLAEKTGYIVELTRWVLARALEQCQRWRNQGYDLAVAVNISALDLAQKNFDKEVAALLREAKLPNRSLIVEVTESAAVENPQSAIAQLSHLKDQDIKLSIDDYGTGYSSLGQLKQLPVHELKIDKSFVQNLAQDEEDRTIVRSTIELAHNIGLSVVAEGVEDEDTLQQLIAWGCNYMQGYFIAKPLDEAAMGKWLQRCAYPVKTLDSYNKEKPASNSTNSVEPLPFRSTAE</sequence>
<dbReference type="SUPFAM" id="SSF158472">
    <property type="entry name" value="HAMP domain-like"/>
    <property type="match status" value="1"/>
</dbReference>
<dbReference type="InterPro" id="IPR043128">
    <property type="entry name" value="Rev_trsase/Diguanyl_cyclase"/>
</dbReference>
<dbReference type="GO" id="GO:0007165">
    <property type="term" value="P:signal transduction"/>
    <property type="evidence" value="ECO:0007669"/>
    <property type="project" value="InterPro"/>
</dbReference>
<dbReference type="InParanoid" id="A0A7X0JYF2"/>
<dbReference type="SUPFAM" id="SSF55073">
    <property type="entry name" value="Nucleotide cyclase"/>
    <property type="match status" value="1"/>
</dbReference>
<keyword evidence="9" id="KW-1185">Reference proteome</keyword>
<dbReference type="SMART" id="SM00304">
    <property type="entry name" value="HAMP"/>
    <property type="match status" value="1"/>
</dbReference>
<accession>A0A7X0JYF2</accession>
<dbReference type="EMBL" id="JACHHT010000004">
    <property type="protein sequence ID" value="MBB6523736.1"/>
    <property type="molecule type" value="Genomic_DNA"/>
</dbReference>
<keyword evidence="4" id="KW-0472">Membrane</keyword>
<dbReference type="Pfam" id="PF00990">
    <property type="entry name" value="GGDEF"/>
    <property type="match status" value="1"/>
</dbReference>
<organism evidence="8 9">
    <name type="scientific">Pseudoteredinibacter isoporae</name>
    <dbReference type="NCBI Taxonomy" id="570281"/>
    <lineage>
        <taxon>Bacteria</taxon>
        <taxon>Pseudomonadati</taxon>
        <taxon>Pseudomonadota</taxon>
        <taxon>Gammaproteobacteria</taxon>
        <taxon>Cellvibrionales</taxon>
        <taxon>Cellvibrionaceae</taxon>
        <taxon>Pseudoteredinibacter</taxon>
    </lineage>
</organism>
<dbReference type="Gene3D" id="6.10.340.10">
    <property type="match status" value="1"/>
</dbReference>
<dbReference type="PROSITE" id="PS50885">
    <property type="entry name" value="HAMP"/>
    <property type="match status" value="1"/>
</dbReference>
<dbReference type="SMART" id="SM00052">
    <property type="entry name" value="EAL"/>
    <property type="match status" value="1"/>
</dbReference>
<feature type="region of interest" description="Disordered" evidence="3">
    <location>
        <begin position="781"/>
        <end position="803"/>
    </location>
</feature>
<evidence type="ECO:0000259" key="7">
    <source>
        <dbReference type="PROSITE" id="PS50887"/>
    </source>
</evidence>
<dbReference type="InterPro" id="IPR029787">
    <property type="entry name" value="Nucleotide_cyclase"/>
</dbReference>
<dbReference type="InterPro" id="IPR035919">
    <property type="entry name" value="EAL_sf"/>
</dbReference>
<dbReference type="PANTHER" id="PTHR33121">
    <property type="entry name" value="CYCLIC DI-GMP PHOSPHODIESTERASE PDEF"/>
    <property type="match status" value="1"/>
</dbReference>
<dbReference type="Gene3D" id="3.20.20.450">
    <property type="entry name" value="EAL domain"/>
    <property type="match status" value="1"/>
</dbReference>
<dbReference type="CDD" id="cd01948">
    <property type="entry name" value="EAL"/>
    <property type="match status" value="1"/>
</dbReference>
<protein>
    <recommendedName>
        <fullName evidence="1">cyclic-guanylate-specific phosphodiesterase</fullName>
        <ecNumber evidence="1">3.1.4.52</ecNumber>
    </recommendedName>
</protein>
<dbReference type="Proteomes" id="UP000528457">
    <property type="component" value="Unassembled WGS sequence"/>
</dbReference>
<dbReference type="FunFam" id="3.20.20.450:FF:000001">
    <property type="entry name" value="Cyclic di-GMP phosphodiesterase yahA"/>
    <property type="match status" value="1"/>
</dbReference>
<keyword evidence="4" id="KW-0812">Transmembrane</keyword>
<dbReference type="CDD" id="cd01949">
    <property type="entry name" value="GGDEF"/>
    <property type="match status" value="1"/>
</dbReference>
<dbReference type="Pfam" id="PF00563">
    <property type="entry name" value="EAL"/>
    <property type="match status" value="1"/>
</dbReference>
<feature type="transmembrane region" description="Helical" evidence="4">
    <location>
        <begin position="265"/>
        <end position="287"/>
    </location>
</feature>
<dbReference type="Pfam" id="PF00672">
    <property type="entry name" value="HAMP"/>
    <property type="match status" value="1"/>
</dbReference>
<dbReference type="InterPro" id="IPR003660">
    <property type="entry name" value="HAMP_dom"/>
</dbReference>